<dbReference type="SUPFAM" id="SSF56112">
    <property type="entry name" value="Protein kinase-like (PK-like)"/>
    <property type="match status" value="1"/>
</dbReference>
<dbReference type="AlphaFoldDB" id="A0A1S4FE25"/>
<dbReference type="InterPro" id="IPR004119">
    <property type="entry name" value="EcKL"/>
</dbReference>
<dbReference type="Proteomes" id="UP000008820">
    <property type="component" value="Chromosome 2"/>
</dbReference>
<dbReference type="EnsemblMetazoa" id="AAEL006624-RA">
    <property type="protein sequence ID" value="AAEL006624-PA"/>
    <property type="gene ID" value="AAEL006624"/>
</dbReference>
<reference evidence="2" key="2">
    <citation type="submission" date="2020-05" db="UniProtKB">
        <authorList>
            <consortium name="EnsemblMetazoa"/>
        </authorList>
    </citation>
    <scope>IDENTIFICATION</scope>
    <source>
        <strain evidence="2">LVP_AGWG</strain>
    </source>
</reference>
<dbReference type="Pfam" id="PF02958">
    <property type="entry name" value="EcKL"/>
    <property type="match status" value="1"/>
</dbReference>
<reference evidence="2 3" key="1">
    <citation type="submission" date="2017-06" db="EMBL/GenBank/DDBJ databases">
        <title>Aedes aegypti genome working group (AGWG) sequencing and assembly.</title>
        <authorList>
            <consortium name="Aedes aegypti Genome Working Group (AGWG)"/>
            <person name="Matthews B.J."/>
        </authorList>
    </citation>
    <scope>NUCLEOTIDE SEQUENCE [LARGE SCALE GENOMIC DNA]</scope>
    <source>
        <strain evidence="2 3">LVP_AGWG</strain>
    </source>
</reference>
<keyword evidence="3" id="KW-1185">Reference proteome</keyword>
<gene>
    <name evidence="2" type="primary">5568172</name>
</gene>
<feature type="domain" description="CHK kinase-like" evidence="1">
    <location>
        <begin position="131"/>
        <end position="329"/>
    </location>
</feature>
<organism evidence="2 3">
    <name type="scientific">Aedes aegypti</name>
    <name type="common">Yellowfever mosquito</name>
    <name type="synonym">Culex aegypti</name>
    <dbReference type="NCBI Taxonomy" id="7159"/>
    <lineage>
        <taxon>Eukaryota</taxon>
        <taxon>Metazoa</taxon>
        <taxon>Ecdysozoa</taxon>
        <taxon>Arthropoda</taxon>
        <taxon>Hexapoda</taxon>
        <taxon>Insecta</taxon>
        <taxon>Pterygota</taxon>
        <taxon>Neoptera</taxon>
        <taxon>Endopterygota</taxon>
        <taxon>Diptera</taxon>
        <taxon>Nematocera</taxon>
        <taxon>Culicoidea</taxon>
        <taxon>Culicidae</taxon>
        <taxon>Culicinae</taxon>
        <taxon>Aedini</taxon>
        <taxon>Aedes</taxon>
        <taxon>Stegomyia</taxon>
    </lineage>
</organism>
<protein>
    <submittedName>
        <fullName evidence="2">CHK domain-containing protein</fullName>
    </submittedName>
</protein>
<name>A0A1S4FE25_AEDAE</name>
<proteinExistence type="predicted"/>
<evidence type="ECO:0000259" key="1">
    <source>
        <dbReference type="SMART" id="SM00587"/>
    </source>
</evidence>
<dbReference type="SMART" id="SM00587">
    <property type="entry name" value="CHK"/>
    <property type="match status" value="1"/>
</dbReference>
<dbReference type="VEuPathDB" id="VectorBase:AAEL006624"/>
<evidence type="ECO:0000313" key="3">
    <source>
        <dbReference type="Proteomes" id="UP000008820"/>
    </source>
</evidence>
<sequence length="431" mass="49404">MLKLSDLDLSEDDVQQVLRRHCTDHEIQPTAVESAWIERFGGSPDGFLADHFALKAVVVYGHGDRAYTKEFSFFLKAVPRGNLVLAKYLDDIGSFRKEVALCEKIIPEIDRMLAGRQVVPKYLLTKEDRLIVMENVKTKSFDILKGNRGLMDYAHLEKVFETLAYFHAGTILLEEKEGRALTEMFPRVLDENAWTGVEGSIRTRDVENVIVLWCEFMRVTERDSSRLGEILTALPHTIRSLYEYVKPSTKWRNVFSHGDLWSNNVMFKNSPDGIPEECILVDFQLSRYTPPAYDISLLLSLTTSFEFRCKHMNSLLDSYYDTFQTVLTRNEIDPSTVYTKQSFRDSCEHYRLAGQIHGCIIGPEVLLPTSFIDHVFDLATECAGFMPQPKVNICLNAFRSDDCYRLRMLDMVQELLPDLHCANDNPGPDLD</sequence>
<evidence type="ECO:0000313" key="2">
    <source>
        <dbReference type="EnsemblMetazoa" id="AAEL006624-PA"/>
    </source>
</evidence>
<dbReference type="PANTHER" id="PTHR11012:SF48">
    <property type="entry name" value="CHK KINASE-LIKE DOMAIN-CONTAINING PROTEIN-RELATED"/>
    <property type="match status" value="1"/>
</dbReference>
<dbReference type="OrthoDB" id="6334212at2759"/>
<accession>A0A1S4FE25</accession>
<dbReference type="InterPro" id="IPR011009">
    <property type="entry name" value="Kinase-like_dom_sf"/>
</dbReference>
<dbReference type="PANTHER" id="PTHR11012">
    <property type="entry name" value="PROTEIN KINASE-LIKE DOMAIN-CONTAINING"/>
    <property type="match status" value="1"/>
</dbReference>
<dbReference type="Gene3D" id="3.90.1200.10">
    <property type="match status" value="1"/>
</dbReference>
<dbReference type="InParanoid" id="A0A1S4FE25"/>
<dbReference type="InterPro" id="IPR015897">
    <property type="entry name" value="CHK_kinase-like"/>
</dbReference>